<feature type="transmembrane region" description="Helical" evidence="1">
    <location>
        <begin position="34"/>
        <end position="53"/>
    </location>
</feature>
<gene>
    <name evidence="2" type="ORF">DES36_1084</name>
</gene>
<dbReference type="EMBL" id="QNRX01000008">
    <property type="protein sequence ID" value="RBP64392.1"/>
    <property type="molecule type" value="Genomic_DNA"/>
</dbReference>
<name>A0A366I6H3_9FIRM</name>
<comment type="caution">
    <text evidence="2">The sequence shown here is derived from an EMBL/GenBank/DDBJ whole genome shotgun (WGS) entry which is preliminary data.</text>
</comment>
<reference evidence="2 3" key="1">
    <citation type="submission" date="2018-06" db="EMBL/GenBank/DDBJ databases">
        <title>Genomic Encyclopedia of Type Strains, Phase IV (KMG-IV): sequencing the most valuable type-strain genomes for metagenomic binning, comparative biology and taxonomic classification.</title>
        <authorList>
            <person name="Goeker M."/>
        </authorList>
    </citation>
    <scope>NUCLEOTIDE SEQUENCE [LARGE SCALE GENOMIC DNA]</scope>
    <source>
        <strain evidence="2 3">DSM 22112</strain>
    </source>
</reference>
<proteinExistence type="predicted"/>
<dbReference type="AlphaFoldDB" id="A0A366I6H3"/>
<dbReference type="OrthoDB" id="1757076at2"/>
<keyword evidence="1" id="KW-0812">Transmembrane</keyword>
<accession>A0A366I6H3</accession>
<evidence type="ECO:0000313" key="3">
    <source>
        <dbReference type="Proteomes" id="UP000253490"/>
    </source>
</evidence>
<keyword evidence="1" id="KW-1133">Transmembrane helix</keyword>
<feature type="transmembrane region" description="Helical" evidence="1">
    <location>
        <begin position="6"/>
        <end position="22"/>
    </location>
</feature>
<dbReference type="RefSeq" id="WP_113920542.1">
    <property type="nucleotide sequence ID" value="NZ_QNRX01000008.1"/>
</dbReference>
<keyword evidence="1" id="KW-0472">Membrane</keyword>
<sequence>MLLWSMVFIGVVLFTYGLYFLVKNYKHGKYIKKYGVLSYIGLVLIVFGSILLMEPVFTKLPETSSGLLPFFISLGIFMIASRLLLKPTFLKK</sequence>
<feature type="transmembrane region" description="Helical" evidence="1">
    <location>
        <begin position="65"/>
        <end position="85"/>
    </location>
</feature>
<evidence type="ECO:0000313" key="2">
    <source>
        <dbReference type="EMBL" id="RBP64392.1"/>
    </source>
</evidence>
<protein>
    <submittedName>
        <fullName evidence="2">Uncharacterized protein</fullName>
    </submittedName>
</protein>
<organism evidence="2 3">
    <name type="scientific">Alkalibaculum bacchi</name>
    <dbReference type="NCBI Taxonomy" id="645887"/>
    <lineage>
        <taxon>Bacteria</taxon>
        <taxon>Bacillati</taxon>
        <taxon>Bacillota</taxon>
        <taxon>Clostridia</taxon>
        <taxon>Eubacteriales</taxon>
        <taxon>Eubacteriaceae</taxon>
        <taxon>Alkalibaculum</taxon>
    </lineage>
</organism>
<dbReference type="Proteomes" id="UP000253490">
    <property type="component" value="Unassembled WGS sequence"/>
</dbReference>
<keyword evidence="3" id="KW-1185">Reference proteome</keyword>
<evidence type="ECO:0000256" key="1">
    <source>
        <dbReference type="SAM" id="Phobius"/>
    </source>
</evidence>